<dbReference type="AlphaFoldDB" id="A0AB33J6B4"/>
<protein>
    <submittedName>
        <fullName evidence="1">Uncharacterized protein</fullName>
    </submittedName>
</protein>
<name>A0AB33J6B4_9BACT</name>
<evidence type="ECO:0000313" key="1">
    <source>
        <dbReference type="EMBL" id="BFO77731.1"/>
    </source>
</evidence>
<gene>
    <name evidence="1" type="ORF">GTC17260_03660</name>
</gene>
<dbReference type="EMBL" id="AP035788">
    <property type="protein sequence ID" value="BFO77731.1"/>
    <property type="molecule type" value="Genomic_DNA"/>
</dbReference>
<proteinExistence type="predicted"/>
<reference evidence="1" key="1">
    <citation type="submission" date="2024-07" db="EMBL/GenBank/DDBJ databases">
        <title>Complete genome sequence of Prevotella sp. YM-2024 GTC17260.</title>
        <authorList>
            <person name="Hayashi M."/>
            <person name="Muto Y."/>
            <person name="Tanaka K."/>
            <person name="Niwa H."/>
        </authorList>
    </citation>
    <scope>NUCLEOTIDE SEQUENCE</scope>
    <source>
        <strain evidence="1">GTC17260</strain>
    </source>
</reference>
<accession>A0AB33J6B4</accession>
<sequence>MHHAISTEQGVDDLADFDIGSIVKVFWKALAIELFFYPCLDVGGLEVGIDSRSLKNIKILKILKLCVFNSKN</sequence>
<organism evidence="1">
    <name type="scientific">Prevotella sp. GTC17260</name>
    <dbReference type="NCBI Taxonomy" id="3236796"/>
    <lineage>
        <taxon>Bacteria</taxon>
        <taxon>Pseudomonadati</taxon>
        <taxon>Bacteroidota</taxon>
        <taxon>Bacteroidia</taxon>
        <taxon>Bacteroidales</taxon>
        <taxon>Prevotellaceae</taxon>
        <taxon>Prevotella</taxon>
    </lineage>
</organism>